<gene>
    <name evidence="2" type="ORF">H8693_09890</name>
</gene>
<name>A0A926DLD4_9FIRM</name>
<dbReference type="Proteomes" id="UP000617951">
    <property type="component" value="Unassembled WGS sequence"/>
</dbReference>
<feature type="transmembrane region" description="Helical" evidence="1">
    <location>
        <begin position="62"/>
        <end position="80"/>
    </location>
</feature>
<keyword evidence="3" id="KW-1185">Reference proteome</keyword>
<evidence type="ECO:0000313" key="2">
    <source>
        <dbReference type="EMBL" id="MBC8539235.1"/>
    </source>
</evidence>
<keyword evidence="1" id="KW-0472">Membrane</keyword>
<keyword evidence="1" id="KW-0812">Transmembrane</keyword>
<evidence type="ECO:0000313" key="3">
    <source>
        <dbReference type="Proteomes" id="UP000617951"/>
    </source>
</evidence>
<proteinExistence type="predicted"/>
<feature type="transmembrane region" description="Helical" evidence="1">
    <location>
        <begin position="180"/>
        <end position="201"/>
    </location>
</feature>
<sequence length="252" mass="27666">MNSIRQAMSSKVFWICAAAFGLSVFLASVEAIAGAVQGLGEGGMLECGFHGYLVLEALSKNALLLALPILCALPYTASFVDDVKSGFIKEYLPRTTIAGYLRGKIAACGLSGGLVLVLGLLFAYGLSALVFAPMEAPLAEGEEAVPYFVELIRVLPLFFCSGAFWSLVGMTFAAMTKSKYMAYASPFIFYYILIILNERYFPSFYILYPKEWLAPGEYWPLGNWGVVLLLLELIALISLAFWIAAKRRIERL</sequence>
<evidence type="ECO:0000256" key="1">
    <source>
        <dbReference type="SAM" id="Phobius"/>
    </source>
</evidence>
<dbReference type="RefSeq" id="WP_249280839.1">
    <property type="nucleotide sequence ID" value="NZ_JACRSS010000006.1"/>
</dbReference>
<evidence type="ECO:0008006" key="4">
    <source>
        <dbReference type="Google" id="ProtNLM"/>
    </source>
</evidence>
<organism evidence="2 3">
    <name type="scientific">Guopingia tenuis</name>
    <dbReference type="NCBI Taxonomy" id="2763656"/>
    <lineage>
        <taxon>Bacteria</taxon>
        <taxon>Bacillati</taxon>
        <taxon>Bacillota</taxon>
        <taxon>Clostridia</taxon>
        <taxon>Christensenellales</taxon>
        <taxon>Christensenellaceae</taxon>
        <taxon>Guopingia</taxon>
    </lineage>
</organism>
<dbReference type="EMBL" id="JACRSS010000006">
    <property type="protein sequence ID" value="MBC8539235.1"/>
    <property type="molecule type" value="Genomic_DNA"/>
</dbReference>
<protein>
    <recommendedName>
        <fullName evidence="4">ABC-2 family transporter protein</fullName>
    </recommendedName>
</protein>
<keyword evidence="1" id="KW-1133">Transmembrane helix</keyword>
<accession>A0A926DLD4</accession>
<feature type="transmembrane region" description="Helical" evidence="1">
    <location>
        <begin position="101"/>
        <end position="124"/>
    </location>
</feature>
<comment type="caution">
    <text evidence="2">The sequence shown here is derived from an EMBL/GenBank/DDBJ whole genome shotgun (WGS) entry which is preliminary data.</text>
</comment>
<reference evidence="2" key="1">
    <citation type="submission" date="2020-08" db="EMBL/GenBank/DDBJ databases">
        <title>Genome public.</title>
        <authorList>
            <person name="Liu C."/>
            <person name="Sun Q."/>
        </authorList>
    </citation>
    <scope>NUCLEOTIDE SEQUENCE</scope>
    <source>
        <strain evidence="2">NSJ-63</strain>
    </source>
</reference>
<dbReference type="AlphaFoldDB" id="A0A926DLD4"/>
<feature type="transmembrane region" description="Helical" evidence="1">
    <location>
        <begin position="221"/>
        <end position="245"/>
    </location>
</feature>
<feature type="transmembrane region" description="Helical" evidence="1">
    <location>
        <begin position="144"/>
        <end position="168"/>
    </location>
</feature>